<dbReference type="Proteomes" id="UP001642484">
    <property type="component" value="Unassembled WGS sequence"/>
</dbReference>
<organism evidence="4 5">
    <name type="scientific">Durusdinium trenchii</name>
    <dbReference type="NCBI Taxonomy" id="1381693"/>
    <lineage>
        <taxon>Eukaryota</taxon>
        <taxon>Sar</taxon>
        <taxon>Alveolata</taxon>
        <taxon>Dinophyceae</taxon>
        <taxon>Suessiales</taxon>
        <taxon>Symbiodiniaceae</taxon>
        <taxon>Durusdinium</taxon>
    </lineage>
</organism>
<evidence type="ECO:0000259" key="2">
    <source>
        <dbReference type="Pfam" id="PF00501"/>
    </source>
</evidence>
<feature type="domain" description="Carrier" evidence="3">
    <location>
        <begin position="874"/>
        <end position="929"/>
    </location>
</feature>
<dbReference type="PANTHER" id="PTHR45527:SF1">
    <property type="entry name" value="FATTY ACID SYNTHASE"/>
    <property type="match status" value="1"/>
</dbReference>
<keyword evidence="5" id="KW-1185">Reference proteome</keyword>
<dbReference type="InterPro" id="IPR042099">
    <property type="entry name" value="ANL_N_sf"/>
</dbReference>
<evidence type="ECO:0000313" key="4">
    <source>
        <dbReference type="EMBL" id="CAK9006829.1"/>
    </source>
</evidence>
<gene>
    <name evidence="4" type="ORF">CCMP2556_LOCUS8587</name>
</gene>
<dbReference type="PANTHER" id="PTHR45527">
    <property type="entry name" value="NONRIBOSOMAL PEPTIDE SYNTHETASE"/>
    <property type="match status" value="1"/>
</dbReference>
<accession>A0ABP0IXN4</accession>
<proteinExistence type="predicted"/>
<dbReference type="Gene3D" id="3.30.300.30">
    <property type="match status" value="1"/>
</dbReference>
<feature type="region of interest" description="Disordered" evidence="1">
    <location>
        <begin position="807"/>
        <end position="832"/>
    </location>
</feature>
<reference evidence="4 5" key="1">
    <citation type="submission" date="2024-02" db="EMBL/GenBank/DDBJ databases">
        <authorList>
            <person name="Chen Y."/>
            <person name="Shah S."/>
            <person name="Dougan E. K."/>
            <person name="Thang M."/>
            <person name="Chan C."/>
        </authorList>
    </citation>
    <scope>NUCLEOTIDE SEQUENCE [LARGE SCALE GENOMIC DNA]</scope>
</reference>
<evidence type="ECO:0000259" key="3">
    <source>
        <dbReference type="Pfam" id="PF00550"/>
    </source>
</evidence>
<dbReference type="InterPro" id="IPR045851">
    <property type="entry name" value="AMP-bd_C_sf"/>
</dbReference>
<name>A0ABP0IXN4_9DINO</name>
<protein>
    <recommendedName>
        <fullName evidence="6">Carrier domain-containing protein</fullName>
    </recommendedName>
</protein>
<dbReference type="InterPro" id="IPR036736">
    <property type="entry name" value="ACP-like_sf"/>
</dbReference>
<dbReference type="InterPro" id="IPR009081">
    <property type="entry name" value="PP-bd_ACP"/>
</dbReference>
<evidence type="ECO:0000256" key="1">
    <source>
        <dbReference type="SAM" id="MobiDB-lite"/>
    </source>
</evidence>
<feature type="domain" description="AMP-dependent synthetase/ligase" evidence="2">
    <location>
        <begin position="7"/>
        <end position="366"/>
    </location>
</feature>
<feature type="compositionally biased region" description="Polar residues" evidence="1">
    <location>
        <begin position="819"/>
        <end position="828"/>
    </location>
</feature>
<evidence type="ECO:0000313" key="5">
    <source>
        <dbReference type="Proteomes" id="UP001642484"/>
    </source>
</evidence>
<dbReference type="SUPFAM" id="SSF52777">
    <property type="entry name" value="CoA-dependent acyltransferases"/>
    <property type="match status" value="1"/>
</dbReference>
<dbReference type="SUPFAM" id="SSF56801">
    <property type="entry name" value="Acetyl-CoA synthetase-like"/>
    <property type="match status" value="1"/>
</dbReference>
<comment type="caution">
    <text evidence="4">The sequence shown here is derived from an EMBL/GenBank/DDBJ whole genome shotgun (WGS) entry which is preliminary data.</text>
</comment>
<evidence type="ECO:0008006" key="6">
    <source>
        <dbReference type="Google" id="ProtNLM"/>
    </source>
</evidence>
<dbReference type="Gene3D" id="3.30.559.30">
    <property type="entry name" value="Nonribosomal peptide synthetase, condensation domain"/>
    <property type="match status" value="1"/>
</dbReference>
<sequence>MYFHGLFDEQARLTPDAPAVVACVPARSLPRLRCQLIRPLERTALSYAELQARSTALAKSLGDLDDDQPGIAAVWLPRIHEDFLPVLLALSRCQICFGLLSTDLKDQELQRQRNQQILEVLRPRFLITSKGGIPDANVQVDCRILEVDSGGFSSQGANTSLSSLSPSLPPGSLCLLFTGGTFRSRCVVVSHAMVEHERSTYSDCLEVTFPLRIAQHTSVYWGASALGQISIALAFGGCSVLCEVPEIEDFKRVIREEAVNTIGLVPDQLKLLAEDPSSELPNIQAVFSWGEKLPINVAQRWSNHPKARLRELLVSTEYWLSFYSAPLEGIGRHRIVGGVETLIIDQAEQDGTGELVIRGPMVTTGYIAGESSDSSFIDIDGKSYFRTRDLVQRWSDGTLEFRGRADMTMKQRGQWVDLSTLQGNLQEIKEIEDCQVVPDPGGSSTVHAFVVLKVAESLRVAEALRQVRKLLPHGQIHTLSSLPRHPVTCKVDYRKLTSLAKGSEESWPLNPSAAAEPFIIQRGKEKVLQILAWSLLALLGGFSWDLASVLRLKLPSGLGLLMLPYMHLSFLHTADERSRLSEVVFAASEVMPMGIWGSMVAVLMNRGMLTWLCEQQSVRSSQWMSACCKMRLMSNLLVGLWVSHGAAHALRRRRFLAYPLVFWTGIGYRLEYDLERWCTWRYWEWYFTSSLQQCISMPFWLLQKLNPRSWIAPQEPEEIAEESQKEKEEAAEEPPLRCSLCCKTMRTAWPPPETAVLHSEDIDVVYGCNDRFGQLVCWACWPVATSEACKECQPLAESLLKNRPIAGPASEEENEQEQNGDAQNGNEQWSKDEKKQFDRWWWINKTVDYVELKDLATESAQMSTRVPSNPRERKIYRCLQDVLRTEMTEDMSFHALDSLTLGLLVGRLRGEFGVSLSISQLRNASPEDLPKLLEECEGQVQKAGTKEKHSSSDSEYAVWFSPGQYFPMGGWVLRRDGEICLDKLQKAAHEVTMRHDALRASPADPLRMLSFILDTAVMFTLVARLLDTRGPWSCRLRRYISWALKQTWPKIQVDRPEEVYGPGDFPSPLVVIPVPDQQNAEWHCKHRRGLLQESGRPVDIALIQLRVKLEGLWVYGVNGGMGDFAILPSPNSSSADAASSDLVLVDRNRREAAQLWGPESPGWIPPPYGFPALLSGKIESEDSSGEDAGGVIWLRLKGATHMSVLWRKHVSAKPRRYEAFRMPSAEVKDQIFNYLVVHAMHIIADGQSYEAIVGDLLAIYSGSRPAPPAVNSLELLQRRLFDSLDAVEPRNSPQMCSLRGSQWKCTKRGYGHILGFTKAVLVALRQAALRHAVPFDAALLALTAIAVANAKEVEDLEFTLYAPTRDGVGEAGLCGLFADWRVLNISLDKMTSTVLGVVQQVGHKIRTRQWGVYNAIKKPEATMVNFQLMDSADASSRAGFVQIGEELWRIGECMKEDKRNDEQLPRVPQPLSFVIEQGDKETWWLLINCAYDDYPPPVLRRMLKAFQDAAEAFVNKPTANAHISFPENFY</sequence>
<dbReference type="Gene3D" id="3.40.50.12780">
    <property type="entry name" value="N-terminal domain of ligase-like"/>
    <property type="match status" value="1"/>
</dbReference>
<dbReference type="InterPro" id="IPR000873">
    <property type="entry name" value="AMP-dep_synth/lig_dom"/>
</dbReference>
<dbReference type="SUPFAM" id="SSF47336">
    <property type="entry name" value="ACP-like"/>
    <property type="match status" value="1"/>
</dbReference>
<dbReference type="EMBL" id="CAXAMN010003903">
    <property type="protein sequence ID" value="CAK9006829.1"/>
    <property type="molecule type" value="Genomic_DNA"/>
</dbReference>
<dbReference type="Pfam" id="PF00550">
    <property type="entry name" value="PP-binding"/>
    <property type="match status" value="1"/>
</dbReference>
<dbReference type="Pfam" id="PF00501">
    <property type="entry name" value="AMP-binding"/>
    <property type="match status" value="1"/>
</dbReference>